<dbReference type="InterPro" id="IPR043159">
    <property type="entry name" value="Lectin_gal-bd_sf"/>
</dbReference>
<dbReference type="EMBL" id="CAJPWZ010001255">
    <property type="protein sequence ID" value="CAG2211145.1"/>
    <property type="molecule type" value="Genomic_DNA"/>
</dbReference>
<dbReference type="GO" id="GO:0030246">
    <property type="term" value="F:carbohydrate binding"/>
    <property type="evidence" value="ECO:0007669"/>
    <property type="project" value="InterPro"/>
</dbReference>
<reference evidence="3" key="1">
    <citation type="submission" date="2021-03" db="EMBL/GenBank/DDBJ databases">
        <authorList>
            <person name="Bekaert M."/>
        </authorList>
    </citation>
    <scope>NUCLEOTIDE SEQUENCE</scope>
</reference>
<evidence type="ECO:0000259" key="2">
    <source>
        <dbReference type="PROSITE" id="PS50228"/>
    </source>
</evidence>
<dbReference type="AlphaFoldDB" id="A0A8S3RXM5"/>
<keyword evidence="1" id="KW-1133">Transmembrane helix</keyword>
<name>A0A8S3RXM5_MYTED</name>
<sequence length="194" mass="22268">MNITCPNNSVIVFDDANFGRGRSDSPRCKQFWGLESIPCDNHEQTLKVLDNKCHEKQQCILPVDKAIFGNPCSGVTKYLYVNYHCKRKGNHDSITTAILTKHYDKQPTINPFILTTEGFRHYPTKEYVKKETKEIKASMDTIIVVSALVSISIAALVTITVLCYQRQRSKHSLTRQVRQDQIITEKLIRRTIPR</sequence>
<dbReference type="CDD" id="cd22823">
    <property type="entry name" value="Gal_Rha_Lectin"/>
    <property type="match status" value="1"/>
</dbReference>
<keyword evidence="4" id="KW-1185">Reference proteome</keyword>
<keyword evidence="1" id="KW-0812">Transmembrane</keyword>
<accession>A0A8S3RXM5</accession>
<proteinExistence type="predicted"/>
<dbReference type="PROSITE" id="PS50228">
    <property type="entry name" value="SUEL_LECTIN"/>
    <property type="match status" value="1"/>
</dbReference>
<dbReference type="OrthoDB" id="1100386at2759"/>
<gene>
    <name evidence="3" type="ORF">MEDL_25151</name>
</gene>
<feature type="transmembrane region" description="Helical" evidence="1">
    <location>
        <begin position="142"/>
        <end position="164"/>
    </location>
</feature>
<feature type="domain" description="SUEL-type lectin" evidence="2">
    <location>
        <begin position="1"/>
        <end position="86"/>
    </location>
</feature>
<protein>
    <recommendedName>
        <fullName evidence="2">SUEL-type lectin domain-containing protein</fullName>
    </recommendedName>
</protein>
<dbReference type="Gene3D" id="2.60.120.740">
    <property type="match status" value="1"/>
</dbReference>
<evidence type="ECO:0000313" key="3">
    <source>
        <dbReference type="EMBL" id="CAG2211145.1"/>
    </source>
</evidence>
<dbReference type="Proteomes" id="UP000683360">
    <property type="component" value="Unassembled WGS sequence"/>
</dbReference>
<comment type="caution">
    <text evidence="3">The sequence shown here is derived from an EMBL/GenBank/DDBJ whole genome shotgun (WGS) entry which is preliminary data.</text>
</comment>
<keyword evidence="1" id="KW-0472">Membrane</keyword>
<evidence type="ECO:0000256" key="1">
    <source>
        <dbReference type="SAM" id="Phobius"/>
    </source>
</evidence>
<dbReference type="Pfam" id="PF02140">
    <property type="entry name" value="SUEL_Lectin"/>
    <property type="match status" value="1"/>
</dbReference>
<dbReference type="PANTHER" id="PTHR46780">
    <property type="entry name" value="PROTEIN EVA-1"/>
    <property type="match status" value="1"/>
</dbReference>
<dbReference type="InterPro" id="IPR000922">
    <property type="entry name" value="Lectin_gal-bd_dom"/>
</dbReference>
<evidence type="ECO:0000313" key="4">
    <source>
        <dbReference type="Proteomes" id="UP000683360"/>
    </source>
</evidence>
<organism evidence="3 4">
    <name type="scientific">Mytilus edulis</name>
    <name type="common">Blue mussel</name>
    <dbReference type="NCBI Taxonomy" id="6550"/>
    <lineage>
        <taxon>Eukaryota</taxon>
        <taxon>Metazoa</taxon>
        <taxon>Spiralia</taxon>
        <taxon>Lophotrochozoa</taxon>
        <taxon>Mollusca</taxon>
        <taxon>Bivalvia</taxon>
        <taxon>Autobranchia</taxon>
        <taxon>Pteriomorphia</taxon>
        <taxon>Mytilida</taxon>
        <taxon>Mytiloidea</taxon>
        <taxon>Mytilidae</taxon>
        <taxon>Mytilinae</taxon>
        <taxon>Mytilus</taxon>
    </lineage>
</organism>